<organism evidence="3 4">
    <name type="scientific">Pseudobacteriovorax antillogorgiicola</name>
    <dbReference type="NCBI Taxonomy" id="1513793"/>
    <lineage>
        <taxon>Bacteria</taxon>
        <taxon>Pseudomonadati</taxon>
        <taxon>Bdellovibrionota</taxon>
        <taxon>Oligoflexia</taxon>
        <taxon>Oligoflexales</taxon>
        <taxon>Pseudobacteriovoracaceae</taxon>
        <taxon>Pseudobacteriovorax</taxon>
    </lineage>
</organism>
<protein>
    <recommendedName>
        <fullName evidence="5">Auto-transporter adhesin head GIN domain-containing protein</fullName>
    </recommendedName>
</protein>
<accession>A0A1Y6BF24</accession>
<proteinExistence type="predicted"/>
<dbReference type="PROSITE" id="PS51257">
    <property type="entry name" value="PROKAR_LIPOPROTEIN"/>
    <property type="match status" value="1"/>
</dbReference>
<reference evidence="4" key="1">
    <citation type="submission" date="2017-04" db="EMBL/GenBank/DDBJ databases">
        <authorList>
            <person name="Varghese N."/>
            <person name="Submissions S."/>
        </authorList>
    </citation>
    <scope>NUCLEOTIDE SEQUENCE [LARGE SCALE GENOMIC DNA]</scope>
    <source>
        <strain evidence="4">RKEM611</strain>
    </source>
</reference>
<dbReference type="RefSeq" id="WP_132316217.1">
    <property type="nucleotide sequence ID" value="NZ_FWZT01000003.1"/>
</dbReference>
<evidence type="ECO:0000313" key="3">
    <source>
        <dbReference type="EMBL" id="SMF00302.1"/>
    </source>
</evidence>
<feature type="compositionally biased region" description="Basic and acidic residues" evidence="1">
    <location>
        <begin position="41"/>
        <end position="60"/>
    </location>
</feature>
<feature type="region of interest" description="Disordered" evidence="1">
    <location>
        <begin position="34"/>
        <end position="68"/>
    </location>
</feature>
<dbReference type="EMBL" id="FWZT01000003">
    <property type="protein sequence ID" value="SMF00302.1"/>
    <property type="molecule type" value="Genomic_DNA"/>
</dbReference>
<feature type="chain" id="PRO_5012509199" description="Auto-transporter adhesin head GIN domain-containing protein" evidence="2">
    <location>
        <begin position="19"/>
        <end position="187"/>
    </location>
</feature>
<gene>
    <name evidence="3" type="ORF">SAMN06296036_10388</name>
</gene>
<dbReference type="AlphaFoldDB" id="A0A1Y6BF24"/>
<evidence type="ECO:0000313" key="4">
    <source>
        <dbReference type="Proteomes" id="UP000192907"/>
    </source>
</evidence>
<evidence type="ECO:0008006" key="5">
    <source>
        <dbReference type="Google" id="ProtNLM"/>
    </source>
</evidence>
<feature type="signal peptide" evidence="2">
    <location>
        <begin position="1"/>
        <end position="18"/>
    </location>
</feature>
<name>A0A1Y6BF24_9BACT</name>
<sequence>MKFIVVLLMSFLSLLACESEEFAGETALRSGTEVNVVSADQRPEPGNEEKGSEKGDEKGDTNSNVKCSKLEDGSYTELKINGNQESVSIEDNKAIVARITGNQSQFDLELVSEEPVSVAALCLFIAGNQQAVTIRSNLNISLVEIRARGNQGKIEIEMADGYAIEDLQTDVKGNGSTVWLNSMLISD</sequence>
<evidence type="ECO:0000256" key="1">
    <source>
        <dbReference type="SAM" id="MobiDB-lite"/>
    </source>
</evidence>
<dbReference type="OrthoDB" id="10015603at2"/>
<keyword evidence="2" id="KW-0732">Signal</keyword>
<evidence type="ECO:0000256" key="2">
    <source>
        <dbReference type="SAM" id="SignalP"/>
    </source>
</evidence>
<keyword evidence="4" id="KW-1185">Reference proteome</keyword>
<dbReference type="Proteomes" id="UP000192907">
    <property type="component" value="Unassembled WGS sequence"/>
</dbReference>